<feature type="transmembrane region" description="Helical" evidence="4">
    <location>
        <begin position="28"/>
        <end position="50"/>
    </location>
</feature>
<comment type="caution">
    <text evidence="5">The sequence shown here is derived from an EMBL/GenBank/DDBJ whole genome shotgun (WGS) entry which is preliminary data.</text>
</comment>
<dbReference type="eggNOG" id="COG1215">
    <property type="taxonomic scope" value="Bacteria"/>
</dbReference>
<feature type="transmembrane region" description="Helical" evidence="4">
    <location>
        <begin position="397"/>
        <end position="420"/>
    </location>
</feature>
<dbReference type="Pfam" id="PF13641">
    <property type="entry name" value="Glyco_tranf_2_3"/>
    <property type="match status" value="1"/>
</dbReference>
<dbReference type="Proteomes" id="UP000196560">
    <property type="component" value="Unassembled WGS sequence"/>
</dbReference>
<name>A0A1Y3U8H6_9ACTN</name>
<sequence>MENAVLQFLLNDPVGAFLSATPIVKFNLIVMVLFGVIFFYQIVFFFIGIVKGEYRYPKAKTLHHYAYFIAAHNEEAVIANLVRSIKQQDYPQELIDVFVVADACTDETARAAREAGAIVYERNDLARKGKSWVMDYGFERILREYPGVHEGFFIFDADNLISPEYTRIMNDAFDQGYMAATSYRNSKNFGSSWISAAYATAFLREARFLNNARMICGTSCAVSGSGYLISAKIVEGMRGWQFHSLTEDIQFSTFCAVHGVRIAYAPAEFFDEQPVTFAASWKQRMRWTKGFYQVFFTYGGRLVKTLFTRRHFAAYDMLMTVAPGNLITLISILANGAFLVVGLLSHGFLATDAELESCFESIIMTLFTLYQTYFVLGLLTTVFEYKHIHCPQRWRIVLNLFTFPIFMFTYIPLIVAALFLKVDWVPTPHSLALTLDDVVGEAS</sequence>
<dbReference type="CDD" id="cd06438">
    <property type="entry name" value="EpsO_like"/>
    <property type="match status" value="1"/>
</dbReference>
<feature type="transmembrane region" description="Helical" evidence="4">
    <location>
        <begin position="326"/>
        <end position="349"/>
    </location>
</feature>
<keyword evidence="4" id="KW-0812">Transmembrane</keyword>
<keyword evidence="4" id="KW-0472">Membrane</keyword>
<dbReference type="PANTHER" id="PTHR43630">
    <property type="entry name" value="POLY-BETA-1,6-N-ACETYL-D-GLUCOSAMINE SYNTHASE"/>
    <property type="match status" value="1"/>
</dbReference>
<accession>A0A1Y3U8H6</accession>
<evidence type="ECO:0000313" key="6">
    <source>
        <dbReference type="Proteomes" id="UP000196560"/>
    </source>
</evidence>
<dbReference type="STRING" id="1118060.GCA_000311845_01113"/>
<keyword evidence="2 5" id="KW-0328">Glycosyltransferase</keyword>
<comment type="similarity">
    <text evidence="1">Belongs to the glycosyltransferase 2 family.</text>
</comment>
<dbReference type="SUPFAM" id="SSF53448">
    <property type="entry name" value="Nucleotide-diphospho-sugar transferases"/>
    <property type="match status" value="1"/>
</dbReference>
<proteinExistence type="inferred from homology"/>
<evidence type="ECO:0000313" key="5">
    <source>
        <dbReference type="EMBL" id="OUN41640.1"/>
    </source>
</evidence>
<dbReference type="EMBL" id="NFHO01000012">
    <property type="protein sequence ID" value="OUN41640.1"/>
    <property type="molecule type" value="Genomic_DNA"/>
</dbReference>
<keyword evidence="6" id="KW-1185">Reference proteome</keyword>
<protein>
    <submittedName>
        <fullName evidence="5">N-acetylglucosaminyltransferase</fullName>
    </submittedName>
</protein>
<evidence type="ECO:0000256" key="3">
    <source>
        <dbReference type="ARBA" id="ARBA00022679"/>
    </source>
</evidence>
<dbReference type="PANTHER" id="PTHR43630:SF1">
    <property type="entry name" value="POLY-BETA-1,6-N-ACETYL-D-GLUCOSAMINE SYNTHASE"/>
    <property type="match status" value="1"/>
</dbReference>
<evidence type="ECO:0000256" key="2">
    <source>
        <dbReference type="ARBA" id="ARBA00022676"/>
    </source>
</evidence>
<dbReference type="InterPro" id="IPR029044">
    <property type="entry name" value="Nucleotide-diphossugar_trans"/>
</dbReference>
<keyword evidence="4" id="KW-1133">Transmembrane helix</keyword>
<reference evidence="6" key="1">
    <citation type="submission" date="2017-04" db="EMBL/GenBank/DDBJ databases">
        <title>Function of individual gut microbiota members based on whole genome sequencing of pure cultures obtained from chicken caecum.</title>
        <authorList>
            <person name="Medvecky M."/>
            <person name="Cejkova D."/>
            <person name="Polansky O."/>
            <person name="Karasova D."/>
            <person name="Kubasova T."/>
            <person name="Cizek A."/>
            <person name="Rychlik I."/>
        </authorList>
    </citation>
    <scope>NUCLEOTIDE SEQUENCE [LARGE SCALE GENOMIC DNA]</scope>
    <source>
        <strain evidence="6">An70</strain>
    </source>
</reference>
<evidence type="ECO:0000256" key="1">
    <source>
        <dbReference type="ARBA" id="ARBA00006739"/>
    </source>
</evidence>
<dbReference type="AlphaFoldDB" id="A0A1Y3U8H6"/>
<organism evidence="5 6">
    <name type="scientific">Enorma massiliensis</name>
    <dbReference type="NCBI Taxonomy" id="1472761"/>
    <lineage>
        <taxon>Bacteria</taxon>
        <taxon>Bacillati</taxon>
        <taxon>Actinomycetota</taxon>
        <taxon>Coriobacteriia</taxon>
        <taxon>Coriobacteriales</taxon>
        <taxon>Coriobacteriaceae</taxon>
        <taxon>Enorma</taxon>
    </lineage>
</organism>
<dbReference type="Gene3D" id="3.90.550.10">
    <property type="entry name" value="Spore Coat Polysaccharide Biosynthesis Protein SpsA, Chain A"/>
    <property type="match status" value="1"/>
</dbReference>
<gene>
    <name evidence="5" type="ORF">B5G21_09380</name>
</gene>
<dbReference type="GO" id="GO:0016757">
    <property type="term" value="F:glycosyltransferase activity"/>
    <property type="evidence" value="ECO:0007669"/>
    <property type="project" value="UniProtKB-KW"/>
</dbReference>
<evidence type="ECO:0000256" key="4">
    <source>
        <dbReference type="SAM" id="Phobius"/>
    </source>
</evidence>
<keyword evidence="3 5" id="KW-0808">Transferase</keyword>
<feature type="transmembrane region" description="Helical" evidence="4">
    <location>
        <begin position="361"/>
        <end position="385"/>
    </location>
</feature>